<keyword evidence="5 7" id="KW-0408">Iron</keyword>
<dbReference type="Gene3D" id="3.60.130.10">
    <property type="entry name" value="Clavaminate synthase-like"/>
    <property type="match status" value="1"/>
</dbReference>
<evidence type="ECO:0000259" key="8">
    <source>
        <dbReference type="Pfam" id="PF02668"/>
    </source>
</evidence>
<gene>
    <name evidence="9" type="ORF">AWV77_22605</name>
</gene>
<evidence type="ECO:0000256" key="2">
    <source>
        <dbReference type="ARBA" id="ARBA00008425"/>
    </source>
</evidence>
<evidence type="ECO:0000256" key="6">
    <source>
        <dbReference type="ARBA" id="ARBA00023194"/>
    </source>
</evidence>
<evidence type="ECO:0000313" key="10">
    <source>
        <dbReference type="Proteomes" id="UP000067111"/>
    </source>
</evidence>
<protein>
    <submittedName>
        <fullName evidence="9">Iron hydroxylase</fullName>
    </submittedName>
</protein>
<dbReference type="InterPro" id="IPR042098">
    <property type="entry name" value="TauD-like_sf"/>
</dbReference>
<dbReference type="EMBL" id="LRMR01000034">
    <property type="protein sequence ID" value="KWU48590.1"/>
    <property type="molecule type" value="Genomic_DNA"/>
</dbReference>
<dbReference type="SUPFAM" id="SSF51197">
    <property type="entry name" value="Clavaminate synthase-like"/>
    <property type="match status" value="1"/>
</dbReference>
<evidence type="ECO:0000256" key="7">
    <source>
        <dbReference type="PIRSR" id="PIRSR019543-2"/>
    </source>
</evidence>
<comment type="caution">
    <text evidence="9">The sequence shown here is derived from an EMBL/GenBank/DDBJ whole genome shotgun (WGS) entry which is preliminary data.</text>
</comment>
<keyword evidence="3 7" id="KW-0479">Metal-binding</keyword>
<dbReference type="PANTHER" id="PTHR10696">
    <property type="entry name" value="GAMMA-BUTYROBETAINE HYDROXYLASE-RELATED"/>
    <property type="match status" value="1"/>
</dbReference>
<dbReference type="InterPro" id="IPR014503">
    <property type="entry name" value="Clavaminate_syn-like"/>
</dbReference>
<dbReference type="InterPro" id="IPR050411">
    <property type="entry name" value="AlphaKG_dependent_hydroxylases"/>
</dbReference>
<dbReference type="AlphaFoldDB" id="A0A0X7K1G9"/>
<dbReference type="InterPro" id="IPR003819">
    <property type="entry name" value="TauD/TfdA-like"/>
</dbReference>
<dbReference type="GO" id="GO:0016706">
    <property type="term" value="F:2-oxoglutarate-dependent dioxygenase activity"/>
    <property type="evidence" value="ECO:0007669"/>
    <property type="project" value="UniProtKB-ARBA"/>
</dbReference>
<evidence type="ECO:0000256" key="1">
    <source>
        <dbReference type="ARBA" id="ARBA00001954"/>
    </source>
</evidence>
<keyword evidence="4" id="KW-0560">Oxidoreductase</keyword>
<reference evidence="10" key="1">
    <citation type="submission" date="2016-01" db="EMBL/GenBank/DDBJ databases">
        <authorList>
            <person name="Gamez R.M."/>
            <person name="Rodriguez F."/>
            <person name="Bernal J.F."/>
            <person name="Agarwala R."/>
            <person name="Landsman D."/>
            <person name="Marino-Ramirez L."/>
        </authorList>
    </citation>
    <scope>NUCLEOTIDE SEQUENCE [LARGE SCALE GENOMIC DNA]</scope>
    <source>
        <strain evidence="10">Ps006</strain>
    </source>
</reference>
<dbReference type="PANTHER" id="PTHR10696:SF56">
    <property type="entry name" value="TAUD_TFDA-LIKE DOMAIN-CONTAINING PROTEIN"/>
    <property type="match status" value="1"/>
</dbReference>
<comment type="similarity">
    <text evidence="2">Belongs to the clavaminate synthase family.</text>
</comment>
<feature type="binding site" evidence="7">
    <location>
        <position position="116"/>
    </location>
    <ligand>
        <name>Fe cation</name>
        <dbReference type="ChEBI" id="CHEBI:24875"/>
    </ligand>
</feature>
<dbReference type="Proteomes" id="UP000067111">
    <property type="component" value="Unassembled WGS sequence"/>
</dbReference>
<dbReference type="Pfam" id="PF02668">
    <property type="entry name" value="TauD"/>
    <property type="match status" value="1"/>
</dbReference>
<evidence type="ECO:0000256" key="4">
    <source>
        <dbReference type="ARBA" id="ARBA00023002"/>
    </source>
</evidence>
<dbReference type="GO" id="GO:0005506">
    <property type="term" value="F:iron ion binding"/>
    <property type="evidence" value="ECO:0007669"/>
    <property type="project" value="InterPro"/>
</dbReference>
<feature type="domain" description="TauD/TfdA-like" evidence="8">
    <location>
        <begin position="34"/>
        <end position="270"/>
    </location>
</feature>
<evidence type="ECO:0000256" key="3">
    <source>
        <dbReference type="ARBA" id="ARBA00022723"/>
    </source>
</evidence>
<keyword evidence="6" id="KW-0045">Antibiotic biosynthesis</keyword>
<sequence length="296" mass="33542">MPNFNQLLSSSIQQAKLDQATESDILNFRLFGNKKGFLHLKDLPIGTIPPTPSDRASLHKECTISEQIILKATAMLGDPIGYIQESNGDIINNFFPHKKYSKGANSDSYDCELELHTENAFHAVSPDYLVLFCLRQDPGAEAATFISSIDGIRDIITPHDLNYFHEEKYNFLSDYCATEKNCRIDINQKQTVLYGDPESPYFRFDPQFMVASSKHAQLKLELLRKAAWEVAHPVHLKAGDLLIIDNRKTAHARSAFSAGLDGRDRWIQRTFAVAGYRYYAQRLGKNQRVLDLVTTL</sequence>
<organism evidence="9 10">
    <name type="scientific">Pseudomonas palleroniana</name>
    <dbReference type="NCBI Taxonomy" id="191390"/>
    <lineage>
        <taxon>Bacteria</taxon>
        <taxon>Pseudomonadati</taxon>
        <taxon>Pseudomonadota</taxon>
        <taxon>Gammaproteobacteria</taxon>
        <taxon>Pseudomonadales</taxon>
        <taxon>Pseudomonadaceae</taxon>
        <taxon>Pseudomonas</taxon>
    </lineage>
</organism>
<dbReference type="PIRSF" id="PIRSF019543">
    <property type="entry name" value="Clavaminate_syn"/>
    <property type="match status" value="1"/>
</dbReference>
<dbReference type="GO" id="GO:0017000">
    <property type="term" value="P:antibiotic biosynthetic process"/>
    <property type="evidence" value="ECO:0007669"/>
    <property type="project" value="UniProtKB-KW"/>
</dbReference>
<proteinExistence type="inferred from homology"/>
<evidence type="ECO:0000256" key="5">
    <source>
        <dbReference type="ARBA" id="ARBA00023004"/>
    </source>
</evidence>
<name>A0A0X7K1G9_9PSED</name>
<dbReference type="RefSeq" id="WP_060756403.1">
    <property type="nucleotide sequence ID" value="NZ_JAEHTI010000029.1"/>
</dbReference>
<dbReference type="OrthoDB" id="480112at2"/>
<accession>A0A0X7K1G9</accession>
<evidence type="ECO:0000313" key="9">
    <source>
        <dbReference type="EMBL" id="KWU48590.1"/>
    </source>
</evidence>
<feature type="binding site" evidence="7">
    <location>
        <position position="118"/>
    </location>
    <ligand>
        <name>Fe cation</name>
        <dbReference type="ChEBI" id="CHEBI:24875"/>
    </ligand>
</feature>
<comment type="cofactor">
    <cofactor evidence="1">
        <name>Fe(2+)</name>
        <dbReference type="ChEBI" id="CHEBI:29033"/>
    </cofactor>
</comment>